<dbReference type="Proteomes" id="UP000471640">
    <property type="component" value="Unassembled WGS sequence"/>
</dbReference>
<dbReference type="GO" id="GO:0016020">
    <property type="term" value="C:membrane"/>
    <property type="evidence" value="ECO:0007669"/>
    <property type="project" value="UniProtKB-SubCell"/>
</dbReference>
<dbReference type="GO" id="GO:0007165">
    <property type="term" value="P:signal transduction"/>
    <property type="evidence" value="ECO:0007669"/>
    <property type="project" value="UniProtKB-KW"/>
</dbReference>
<evidence type="ECO:0000313" key="6">
    <source>
        <dbReference type="EMBL" id="NEX22251.1"/>
    </source>
</evidence>
<reference evidence="7" key="1">
    <citation type="journal article" date="2020" name="Microbiol. Resour. Announc.">
        <title>Draft Genome Sequences of Thiorhodococcus mannitoliphagus and Thiorhodococcus minor, Purple Sulfur Photosynthetic Bacteria in the Gammaproteobacterial Family Chromatiaceae.</title>
        <authorList>
            <person name="Aviles F.A."/>
            <person name="Meyer T.E."/>
            <person name="Kyndt J.A."/>
        </authorList>
    </citation>
    <scope>NUCLEOTIDE SEQUENCE [LARGE SCALE GENOMIC DNA]</scope>
    <source>
        <strain evidence="7">DSM 18266</strain>
    </source>
</reference>
<feature type="transmembrane region" description="Helical" evidence="4">
    <location>
        <begin position="159"/>
        <end position="180"/>
    </location>
</feature>
<organism evidence="6 7">
    <name type="scientific">Thiorhodococcus mannitoliphagus</name>
    <dbReference type="NCBI Taxonomy" id="329406"/>
    <lineage>
        <taxon>Bacteria</taxon>
        <taxon>Pseudomonadati</taxon>
        <taxon>Pseudomonadota</taxon>
        <taxon>Gammaproteobacteria</taxon>
        <taxon>Chromatiales</taxon>
        <taxon>Chromatiaceae</taxon>
        <taxon>Thiorhodococcus</taxon>
    </lineage>
</organism>
<accession>A0A6P1DYZ9</accession>
<evidence type="ECO:0000256" key="1">
    <source>
        <dbReference type="ARBA" id="ARBA00004370"/>
    </source>
</evidence>
<protein>
    <recommendedName>
        <fullName evidence="5">Methyl-accepting transducer domain-containing protein</fullName>
    </recommendedName>
</protein>
<dbReference type="GO" id="GO:0006935">
    <property type="term" value="P:chemotaxis"/>
    <property type="evidence" value="ECO:0007669"/>
    <property type="project" value="UniProtKB-ARBA"/>
</dbReference>
<feature type="transmembrane region" description="Helical" evidence="4">
    <location>
        <begin position="49"/>
        <end position="68"/>
    </location>
</feature>
<dbReference type="Pfam" id="PF00015">
    <property type="entry name" value="MCPsignal"/>
    <property type="match status" value="1"/>
</dbReference>
<feature type="transmembrane region" description="Helical" evidence="4">
    <location>
        <begin position="99"/>
        <end position="116"/>
    </location>
</feature>
<evidence type="ECO:0000256" key="2">
    <source>
        <dbReference type="ARBA" id="ARBA00023224"/>
    </source>
</evidence>
<evidence type="ECO:0000259" key="5">
    <source>
        <dbReference type="PROSITE" id="PS50111"/>
    </source>
</evidence>
<feature type="domain" description="Methyl-accepting transducer" evidence="5">
    <location>
        <begin position="237"/>
        <end position="473"/>
    </location>
</feature>
<dbReference type="InterPro" id="IPR004089">
    <property type="entry name" value="MCPsignal_dom"/>
</dbReference>
<keyword evidence="4" id="KW-1133">Transmembrane helix</keyword>
<comment type="subcellular location">
    <subcellularLocation>
        <location evidence="1">Membrane</location>
    </subcellularLocation>
</comment>
<proteinExistence type="predicted"/>
<dbReference type="PANTHER" id="PTHR32089:SF112">
    <property type="entry name" value="LYSOZYME-LIKE PROTEIN-RELATED"/>
    <property type="match status" value="1"/>
</dbReference>
<keyword evidence="2 3" id="KW-0807">Transducer</keyword>
<sequence>MMKSAICKAQTSGARERLLRYDRILLVILLAHLPVTMFLVPLGYGTQSFAIYASVLVGIFAVGAYFLLRGTAFFGLVSGILLMMLSAIMIQSQLGRIEMHFHIFVALALLMIYKNWINILVAAGVISAYYLVLTALQLNAVSIGGMPIMLFNYGCSWDITFLHLAFVVLEAIALIAYAILMKRDEWIGAQLVDAVSSIDQNNDFSVQIPDPGGSAAISAFNDMIRQFGTLSTEVASAAMKIKSVSYQLDDIARSAEREISSQHRQTEQAATAITEMSRSITQVSESAQKAAAVAASANEKALDGHEHFNDAARSTTDLQQIMVEASESIRLLERNAVNIGSVVDVIISISEQTNRLALKAASEAASASEPGQGCALVADEARSLAQRTQDAETEIQEIVQKLQKDIESAVTKTHDGQQKTTQTSSEILRAGLALNEILESVSQVSDMNTQIAQAIEEQSSAAESMARKILAISAHSNSVVDKAKQNLSSAATLRKASESLTRAVSAYRT</sequence>
<gene>
    <name evidence="6" type="ORF">G3480_18395</name>
</gene>
<name>A0A6P1DYZ9_9GAMM</name>
<dbReference type="RefSeq" id="WP_164655348.1">
    <property type="nucleotide sequence ID" value="NZ_JAAIJR010000090.1"/>
</dbReference>
<dbReference type="Gene3D" id="1.10.287.950">
    <property type="entry name" value="Methyl-accepting chemotaxis protein"/>
    <property type="match status" value="1"/>
</dbReference>
<feature type="transmembrane region" description="Helical" evidence="4">
    <location>
        <begin position="128"/>
        <end position="153"/>
    </location>
</feature>
<keyword evidence="7" id="KW-1185">Reference proteome</keyword>
<evidence type="ECO:0000313" key="7">
    <source>
        <dbReference type="Proteomes" id="UP000471640"/>
    </source>
</evidence>
<evidence type="ECO:0000256" key="4">
    <source>
        <dbReference type="SAM" id="Phobius"/>
    </source>
</evidence>
<dbReference type="SUPFAM" id="SSF58104">
    <property type="entry name" value="Methyl-accepting chemotaxis protein (MCP) signaling domain"/>
    <property type="match status" value="1"/>
</dbReference>
<reference evidence="6 7" key="2">
    <citation type="submission" date="2020-02" db="EMBL/GenBank/DDBJ databases">
        <title>Genome sequences of Thiorhodococcus mannitoliphagus and Thiorhodococcus minor, purple sulfur photosynthetic bacteria in the gammaproteobacterial family, Chromatiaceae.</title>
        <authorList>
            <person name="Aviles F.A."/>
            <person name="Meyer T.E."/>
            <person name="Kyndt J.A."/>
        </authorList>
    </citation>
    <scope>NUCLEOTIDE SEQUENCE [LARGE SCALE GENOMIC DNA]</scope>
    <source>
        <strain evidence="6 7">DSM 18266</strain>
    </source>
</reference>
<evidence type="ECO:0000256" key="3">
    <source>
        <dbReference type="PROSITE-ProRule" id="PRU00284"/>
    </source>
</evidence>
<dbReference type="EMBL" id="JAAIJR010000090">
    <property type="protein sequence ID" value="NEX22251.1"/>
    <property type="molecule type" value="Genomic_DNA"/>
</dbReference>
<dbReference type="SMART" id="SM00283">
    <property type="entry name" value="MA"/>
    <property type="match status" value="1"/>
</dbReference>
<feature type="transmembrane region" description="Helical" evidence="4">
    <location>
        <begin position="24"/>
        <end position="43"/>
    </location>
</feature>
<comment type="caution">
    <text evidence="6">The sequence shown here is derived from an EMBL/GenBank/DDBJ whole genome shotgun (WGS) entry which is preliminary data.</text>
</comment>
<feature type="transmembrane region" description="Helical" evidence="4">
    <location>
        <begin position="73"/>
        <end position="93"/>
    </location>
</feature>
<dbReference type="AlphaFoldDB" id="A0A6P1DYZ9"/>
<dbReference type="PROSITE" id="PS50111">
    <property type="entry name" value="CHEMOTAXIS_TRANSDUC_2"/>
    <property type="match status" value="1"/>
</dbReference>
<keyword evidence="4" id="KW-0812">Transmembrane</keyword>
<dbReference type="PANTHER" id="PTHR32089">
    <property type="entry name" value="METHYL-ACCEPTING CHEMOTAXIS PROTEIN MCPB"/>
    <property type="match status" value="1"/>
</dbReference>
<keyword evidence="4" id="KW-0472">Membrane</keyword>